<dbReference type="InterPro" id="IPR045321">
    <property type="entry name" value="Cts1-like"/>
</dbReference>
<evidence type="ECO:0000256" key="5">
    <source>
        <dbReference type="ARBA" id="ARBA00023277"/>
    </source>
</evidence>
<comment type="similarity">
    <text evidence="9">Belongs to the glycosyl hydrolase 18 family.</text>
</comment>
<evidence type="ECO:0000313" key="13">
    <source>
        <dbReference type="EMBL" id="KAJ2851314.1"/>
    </source>
</evidence>
<keyword evidence="4" id="KW-0146">Chitin degradation</keyword>
<comment type="catalytic activity">
    <reaction evidence="1">
        <text>Random endo-hydrolysis of N-acetyl-beta-D-glucosaminide (1-&gt;4)-beta-linkages in chitin and chitodextrins.</text>
        <dbReference type="EC" id="3.2.1.14"/>
    </reaction>
</comment>
<dbReference type="PROSITE" id="PS01095">
    <property type="entry name" value="GH18_1"/>
    <property type="match status" value="1"/>
</dbReference>
<evidence type="ECO:0000256" key="10">
    <source>
        <dbReference type="SAM" id="MobiDB-lite"/>
    </source>
</evidence>
<evidence type="ECO:0000256" key="6">
    <source>
        <dbReference type="ARBA" id="ARBA00023295"/>
    </source>
</evidence>
<keyword evidence="7" id="KW-0624">Polysaccharide degradation</keyword>
<evidence type="ECO:0000256" key="8">
    <source>
        <dbReference type="RuleBase" id="RU000489"/>
    </source>
</evidence>
<evidence type="ECO:0000256" key="7">
    <source>
        <dbReference type="ARBA" id="ARBA00023326"/>
    </source>
</evidence>
<dbReference type="GO" id="GO:0000272">
    <property type="term" value="P:polysaccharide catabolic process"/>
    <property type="evidence" value="ECO:0007669"/>
    <property type="project" value="UniProtKB-KW"/>
</dbReference>
<evidence type="ECO:0000259" key="12">
    <source>
        <dbReference type="PROSITE" id="PS51910"/>
    </source>
</evidence>
<evidence type="ECO:0000256" key="3">
    <source>
        <dbReference type="ARBA" id="ARBA00022801"/>
    </source>
</evidence>
<dbReference type="AlphaFoldDB" id="A0A9W8IEB7"/>
<dbReference type="GO" id="GO:0005576">
    <property type="term" value="C:extracellular region"/>
    <property type="evidence" value="ECO:0007669"/>
    <property type="project" value="TreeGrafter"/>
</dbReference>
<dbReference type="GO" id="GO:0008843">
    <property type="term" value="F:endochitinase activity"/>
    <property type="evidence" value="ECO:0007669"/>
    <property type="project" value="UniProtKB-EC"/>
</dbReference>
<dbReference type="Gene3D" id="3.20.20.80">
    <property type="entry name" value="Glycosidases"/>
    <property type="match status" value="1"/>
</dbReference>
<dbReference type="PANTHER" id="PTHR45708">
    <property type="entry name" value="ENDOCHITINASE"/>
    <property type="match status" value="1"/>
</dbReference>
<dbReference type="SUPFAM" id="SSF51445">
    <property type="entry name" value="(Trans)glycosidases"/>
    <property type="match status" value="1"/>
</dbReference>
<name>A0A9W8IEB7_9FUNG</name>
<organism evidence="13 14">
    <name type="scientific">Coemansia brasiliensis</name>
    <dbReference type="NCBI Taxonomy" id="2650707"/>
    <lineage>
        <taxon>Eukaryota</taxon>
        <taxon>Fungi</taxon>
        <taxon>Fungi incertae sedis</taxon>
        <taxon>Zoopagomycota</taxon>
        <taxon>Kickxellomycotina</taxon>
        <taxon>Kickxellomycetes</taxon>
        <taxon>Kickxellales</taxon>
        <taxon>Kickxellaceae</taxon>
        <taxon>Coemansia</taxon>
    </lineage>
</organism>
<dbReference type="EC" id="3.2.1.14" evidence="2"/>
<dbReference type="InterPro" id="IPR001223">
    <property type="entry name" value="Glyco_hydro18_cat"/>
</dbReference>
<dbReference type="OrthoDB" id="6020543at2759"/>
<dbReference type="InterPro" id="IPR017853">
    <property type="entry name" value="GH"/>
</dbReference>
<dbReference type="InterPro" id="IPR001579">
    <property type="entry name" value="Glyco_hydro_18_chit_AS"/>
</dbReference>
<keyword evidence="14" id="KW-1185">Reference proteome</keyword>
<keyword evidence="5" id="KW-0119">Carbohydrate metabolism</keyword>
<feature type="region of interest" description="Disordered" evidence="10">
    <location>
        <begin position="311"/>
        <end position="366"/>
    </location>
</feature>
<reference evidence="13" key="1">
    <citation type="submission" date="2022-07" db="EMBL/GenBank/DDBJ databases">
        <title>Phylogenomic reconstructions and comparative analyses of Kickxellomycotina fungi.</title>
        <authorList>
            <person name="Reynolds N.K."/>
            <person name="Stajich J.E."/>
            <person name="Barry K."/>
            <person name="Grigoriev I.V."/>
            <person name="Crous P."/>
            <person name="Smith M.E."/>
        </authorList>
    </citation>
    <scope>NUCLEOTIDE SEQUENCE</scope>
    <source>
        <strain evidence="13">NRRL 1566</strain>
    </source>
</reference>
<evidence type="ECO:0000256" key="1">
    <source>
        <dbReference type="ARBA" id="ARBA00000822"/>
    </source>
</evidence>
<dbReference type="GO" id="GO:0030247">
    <property type="term" value="F:polysaccharide binding"/>
    <property type="evidence" value="ECO:0007669"/>
    <property type="project" value="InterPro"/>
</dbReference>
<comment type="caution">
    <text evidence="13">The sequence shown here is derived from an EMBL/GenBank/DDBJ whole genome shotgun (WGS) entry which is preliminary data.</text>
</comment>
<dbReference type="PROSITE" id="PS51910">
    <property type="entry name" value="GH18_2"/>
    <property type="match status" value="1"/>
</dbReference>
<accession>A0A9W8IEB7</accession>
<sequence>MRLLTGLSIALTTFAAYTAAFDVNCNTNYASYYGQNSARNQKTLGEYCKDAVEDVIVLAFMNGFPNILLNFANACETTFEGSTLLHCPNMAKDIKYCQSQGKAVILSMGGASGAYGFSGDSDAVAFADTVWNMFFKGNSDKRPFDDAVLDGIDLDIEGGSGAGYPAFINQLRSHYASDPSKNYYIAAAPQCPYPDSYLGSTLNSAWFDMVYVQFYNNFCGLNAYPNWFNFGDWDNWAKTNAINKNVKVYIGAPGSPSAASSGYVDGATLTSIYNAVRSKYSSLGGIMTWDVSQARTSGLAESIRAALDAGGTCKHGGGGEPTSTTISSTSTASSTSSVPYSTTSISTTTTSGSSEPTSTSHTDCPTSGAPCTGNQQGCNGNQFALCSGGKWYLGSCVSGTTCILNNGQAICDWPNGRSTDTCEISGSSSLQKRLDFAKVSLITQPKLRPKPVNVQSSLPARVEFVAGDISGEKYSMVVKIQANKKAFSGKWSIGFTLPDGQTVDSTSRGEASVDNNTVTIKSNPLNEEAKNMAAIFKVTGTFKDSYNLPDTNSAVFISY</sequence>
<dbReference type="GO" id="GO:0006032">
    <property type="term" value="P:chitin catabolic process"/>
    <property type="evidence" value="ECO:0007669"/>
    <property type="project" value="UniProtKB-KW"/>
</dbReference>
<dbReference type="CDD" id="cd02877">
    <property type="entry name" value="GH18_hevamine_XipI_class_III"/>
    <property type="match status" value="1"/>
</dbReference>
<keyword evidence="6 8" id="KW-0326">Glycosidase</keyword>
<gene>
    <name evidence="13" type="primary">CHT2_2</name>
    <name evidence="13" type="ORF">IWW36_001211</name>
</gene>
<dbReference type="InterPro" id="IPR008965">
    <property type="entry name" value="CBM2/CBM3_carb-bd_dom_sf"/>
</dbReference>
<feature type="compositionally biased region" description="Low complexity" evidence="10">
    <location>
        <begin position="322"/>
        <end position="362"/>
    </location>
</feature>
<feature type="domain" description="GH18" evidence="12">
    <location>
        <begin position="27"/>
        <end position="310"/>
    </location>
</feature>
<keyword evidence="11" id="KW-0732">Signal</keyword>
<feature type="signal peptide" evidence="11">
    <location>
        <begin position="1"/>
        <end position="20"/>
    </location>
</feature>
<dbReference type="SUPFAM" id="SSF49384">
    <property type="entry name" value="Carbohydrate-binding domain"/>
    <property type="match status" value="1"/>
</dbReference>
<dbReference type="Gene3D" id="2.60.40.290">
    <property type="match status" value="1"/>
</dbReference>
<proteinExistence type="inferred from homology"/>
<dbReference type="InterPro" id="IPR050542">
    <property type="entry name" value="Glycosyl_Hydrlase18_Chitinase"/>
</dbReference>
<dbReference type="EMBL" id="JANBUW010000014">
    <property type="protein sequence ID" value="KAJ2851314.1"/>
    <property type="molecule type" value="Genomic_DNA"/>
</dbReference>
<dbReference type="InterPro" id="IPR012291">
    <property type="entry name" value="CBM2_carb-bd_dom_sf"/>
</dbReference>
<dbReference type="Proteomes" id="UP001139887">
    <property type="component" value="Unassembled WGS sequence"/>
</dbReference>
<evidence type="ECO:0000256" key="11">
    <source>
        <dbReference type="SAM" id="SignalP"/>
    </source>
</evidence>
<protein>
    <recommendedName>
        <fullName evidence="2">chitinase</fullName>
        <ecNumber evidence="2">3.2.1.14</ecNumber>
    </recommendedName>
</protein>
<dbReference type="Pfam" id="PF00704">
    <property type="entry name" value="Glyco_hydro_18"/>
    <property type="match status" value="1"/>
</dbReference>
<dbReference type="PANTHER" id="PTHR45708:SF49">
    <property type="entry name" value="ENDOCHITINASE"/>
    <property type="match status" value="1"/>
</dbReference>
<keyword evidence="3 8" id="KW-0378">Hydrolase</keyword>
<evidence type="ECO:0000313" key="14">
    <source>
        <dbReference type="Proteomes" id="UP001139887"/>
    </source>
</evidence>
<evidence type="ECO:0000256" key="9">
    <source>
        <dbReference type="RuleBase" id="RU004453"/>
    </source>
</evidence>
<evidence type="ECO:0000256" key="2">
    <source>
        <dbReference type="ARBA" id="ARBA00012729"/>
    </source>
</evidence>
<feature type="chain" id="PRO_5040965873" description="chitinase" evidence="11">
    <location>
        <begin position="21"/>
        <end position="559"/>
    </location>
</feature>
<evidence type="ECO:0000256" key="4">
    <source>
        <dbReference type="ARBA" id="ARBA00023024"/>
    </source>
</evidence>